<name>A0A5N6KER3_MONLA</name>
<reference evidence="2 3" key="1">
    <citation type="submission" date="2019-06" db="EMBL/GenBank/DDBJ databases">
        <title>Genome Sequence of the Brown Rot Fungal Pathogen Monilinia laxa.</title>
        <authorList>
            <person name="De Miccolis Angelini R.M."/>
            <person name="Landi L."/>
            <person name="Abate D."/>
            <person name="Pollastro S."/>
            <person name="Romanazzi G."/>
            <person name="Faretra F."/>
        </authorList>
    </citation>
    <scope>NUCLEOTIDE SEQUENCE [LARGE SCALE GENOMIC DNA]</scope>
    <source>
        <strain evidence="2 3">Mlax316</strain>
    </source>
</reference>
<dbReference type="AlphaFoldDB" id="A0A5N6KER3"/>
<comment type="caution">
    <text evidence="2">The sequence shown here is derived from an EMBL/GenBank/DDBJ whole genome shotgun (WGS) entry which is preliminary data.</text>
</comment>
<organism evidence="2 3">
    <name type="scientific">Monilinia laxa</name>
    <name type="common">Brown rot fungus</name>
    <name type="synonym">Sclerotinia laxa</name>
    <dbReference type="NCBI Taxonomy" id="61186"/>
    <lineage>
        <taxon>Eukaryota</taxon>
        <taxon>Fungi</taxon>
        <taxon>Dikarya</taxon>
        <taxon>Ascomycota</taxon>
        <taxon>Pezizomycotina</taxon>
        <taxon>Leotiomycetes</taxon>
        <taxon>Helotiales</taxon>
        <taxon>Sclerotiniaceae</taxon>
        <taxon>Monilinia</taxon>
    </lineage>
</organism>
<evidence type="ECO:0000313" key="2">
    <source>
        <dbReference type="EMBL" id="KAB8302168.1"/>
    </source>
</evidence>
<keyword evidence="3" id="KW-1185">Reference proteome</keyword>
<feature type="region of interest" description="Disordered" evidence="1">
    <location>
        <begin position="27"/>
        <end position="66"/>
    </location>
</feature>
<protein>
    <submittedName>
        <fullName evidence="2">Uncharacterized protein</fullName>
    </submittedName>
</protein>
<dbReference type="OrthoDB" id="2592504at2759"/>
<gene>
    <name evidence="2" type="ORF">EYC80_005615</name>
</gene>
<dbReference type="EMBL" id="VIGI01000003">
    <property type="protein sequence ID" value="KAB8302168.1"/>
    <property type="molecule type" value="Genomic_DNA"/>
</dbReference>
<proteinExistence type="predicted"/>
<dbReference type="Proteomes" id="UP000326757">
    <property type="component" value="Unassembled WGS sequence"/>
</dbReference>
<evidence type="ECO:0000313" key="3">
    <source>
        <dbReference type="Proteomes" id="UP000326757"/>
    </source>
</evidence>
<accession>A0A5N6KER3</accession>
<sequence length="66" mass="7103">MTEKQPSAAADRNMAIRSAVILPPIKSITTVTAKTPESKPATASKRKASEIEPQALPEIDSDDERL</sequence>
<evidence type="ECO:0000256" key="1">
    <source>
        <dbReference type="SAM" id="MobiDB-lite"/>
    </source>
</evidence>